<feature type="domain" description="Fibronectin type-III" evidence="2">
    <location>
        <begin position="422"/>
        <end position="517"/>
    </location>
</feature>
<dbReference type="Pfam" id="PF18994">
    <property type="entry name" value="Prophage_tailD1"/>
    <property type="match status" value="1"/>
</dbReference>
<protein>
    <recommendedName>
        <fullName evidence="2">Fibronectin type-III domain-containing protein</fullName>
    </recommendedName>
</protein>
<accession>A0AAD0MK93</accession>
<name>A0AAD0MK93_BACPU</name>
<dbReference type="InterPro" id="IPR010572">
    <property type="entry name" value="Tail_dom"/>
</dbReference>
<dbReference type="RefSeq" id="WP_117729842.1">
    <property type="nucleotide sequence ID" value="NZ_CP027116.1"/>
</dbReference>
<organism evidence="3 4">
    <name type="scientific">Bacillus pumilus</name>
    <name type="common">Bacillus mesentericus</name>
    <dbReference type="NCBI Taxonomy" id="1408"/>
    <lineage>
        <taxon>Bacteria</taxon>
        <taxon>Bacillati</taxon>
        <taxon>Bacillota</taxon>
        <taxon>Bacilli</taxon>
        <taxon>Bacillales</taxon>
        <taxon>Bacillaceae</taxon>
        <taxon>Bacillus</taxon>
    </lineage>
</organism>
<dbReference type="AlphaFoldDB" id="A0AAD0MK93"/>
<dbReference type="InterPro" id="IPR044051">
    <property type="entry name" value="Prophage_tail_N"/>
</dbReference>
<gene>
    <name evidence="3" type="ORF">C5695_05330</name>
</gene>
<dbReference type="NCBIfam" id="TIGR01665">
    <property type="entry name" value="put_anti_recept"/>
    <property type="match status" value="1"/>
</dbReference>
<evidence type="ECO:0000259" key="2">
    <source>
        <dbReference type="PROSITE" id="PS50853"/>
    </source>
</evidence>
<dbReference type="InterPro" id="IPR003961">
    <property type="entry name" value="FN3_dom"/>
</dbReference>
<proteinExistence type="predicted"/>
<evidence type="ECO:0000313" key="3">
    <source>
        <dbReference type="EMBL" id="AVM23279.1"/>
    </source>
</evidence>
<dbReference type="Proteomes" id="UP000264960">
    <property type="component" value="Chromosome"/>
</dbReference>
<dbReference type="InterPro" id="IPR013783">
    <property type="entry name" value="Ig-like_fold"/>
</dbReference>
<dbReference type="InterPro" id="IPR007119">
    <property type="entry name" value="Phage_tail_spike_N"/>
</dbReference>
<feature type="region of interest" description="Disordered" evidence="1">
    <location>
        <begin position="404"/>
        <end position="425"/>
    </location>
</feature>
<dbReference type="Gene3D" id="2.60.40.10">
    <property type="entry name" value="Immunoglobulins"/>
    <property type="match status" value="1"/>
</dbReference>
<dbReference type="PROSITE" id="PS50853">
    <property type="entry name" value="FN3"/>
    <property type="match status" value="1"/>
</dbReference>
<dbReference type="Pfam" id="PF06605">
    <property type="entry name" value="Prophage_tail"/>
    <property type="match status" value="1"/>
</dbReference>
<dbReference type="InterPro" id="IPR036116">
    <property type="entry name" value="FN3_sf"/>
</dbReference>
<evidence type="ECO:0000313" key="4">
    <source>
        <dbReference type="Proteomes" id="UP000264960"/>
    </source>
</evidence>
<dbReference type="EMBL" id="CP027116">
    <property type="protein sequence ID" value="AVM23279.1"/>
    <property type="molecule type" value="Genomic_DNA"/>
</dbReference>
<sequence length="1108" mass="123224">MAEIFILSPEDELLAVLSSDGQDSCNFWDAKYKEELNLGSSFSFIADASHPDARYLFEENQVVFRDKDGELRAFVIKELDDTDDGVEINTLVTCEAAMMELAETIIKERRPKDRTAQEVLDQVFERTRWTAEVTAELGLNSTSFYKMTALECLSDVLNKWGGEFRDVVEFDGNTITKRTIKVLSRRGKDSGKRFEIDKDTESIRRTVISYPKTALYGYGASLQTTDEDGEETGGYSRFIDFADVEWKKSNGDPVDKPKGQEWVGDPALLQKYGRLKNGELIHREDIFSDEDIEDPKELLKATYNHLLTVASKTEVNYELSVKLLEGVEGYEHEHVDLGDTTIAIDRFFAIPIETSQRIITMEYDITDPENTCVVEIGQFLSVLQGDDRVKQLQKIIDSNRGTWERKPEAGNVTDGSFPNTKPPRPSNIKAEGLFKTVSLTWDYNPSSYIAAYEVYASQNKGFTPTAAQLIFRGKTGGWHHQDGVDVDQVWYYRFRTINTHGTASDWSSEYEAKTVRVLNNDIMFGAVTADKLAALSVTADKLYTDISNSNILPGSLSRSSDLAGLNSAELTVNELDYNEVTVTKKLTDNILFGISTSPRKSLKLVNGETYTFSIEVKRGNLKNFNYLNFRYYVTPSNLKRQTVETTFGDISSLPSDEFVRLNCTFTYTGDTASNYYLLFGAYTENATDEGSFVVRKCQLRMGESTKEWSASPYDVMLTEKSVTALHVNDAAIGTAAIQNAAIQKAHLGTAIIDTAHITDGAITNAKIANLSADKITAGTIKGITIEGSLIKGARIEPISQNSNYKSYITANEIYQEYFDGSTNVLTIKDGVFQQSYNRLDGQVLVGGTTIDRGFIKLEGGSGNTVTNGFTYRSYLYSDWLKGSGYRVAKFDGKKEIDTFFIGSEYPGFDYDTAIIAAFESGMIISSAGEMFLNNQGANFDIKGNGSYLFDKISTDGNFYANVSNGYFAAYAKKGFLLHTGDGYGDLKAHTIDMYSGNQTNTLLRAAGVVLSRYGSSLQTNCQIIFDSISIMMGTNSGSYDYTVWSERNIENMFHVFLQVEGSNSSAVVAAFENKTTAGFRIYIRNAAGIANANNRNYTVNIMMITEAI</sequence>
<evidence type="ECO:0000256" key="1">
    <source>
        <dbReference type="SAM" id="MobiDB-lite"/>
    </source>
</evidence>
<reference evidence="3 4" key="1">
    <citation type="submission" date="2018-02" db="EMBL/GenBank/DDBJ databases">
        <title>The complete genome of two Bacillus pumilus strains from Cuatro Cienegas, Coahuila, Mexico.</title>
        <authorList>
            <person name="Zarza E."/>
            <person name="Alcaraz L.D."/>
            <person name="Aguilar-Salinas B."/>
            <person name="Islas A."/>
            <person name="Olmedo-Alvarez G."/>
        </authorList>
    </citation>
    <scope>NUCLEOTIDE SEQUENCE [LARGE SCALE GENOMIC DNA]</scope>
    <source>
        <strain evidence="3 4">145</strain>
    </source>
</reference>
<dbReference type="SUPFAM" id="SSF49265">
    <property type="entry name" value="Fibronectin type III"/>
    <property type="match status" value="1"/>
</dbReference>